<name>A0ABY7PJM4_9BACT</name>
<protein>
    <submittedName>
        <fullName evidence="3">DUF4129 domain-containing protein</fullName>
    </submittedName>
</protein>
<proteinExistence type="predicted"/>
<dbReference type="Pfam" id="PF13559">
    <property type="entry name" value="DUF4129"/>
    <property type="match status" value="1"/>
</dbReference>
<keyword evidence="4" id="KW-1185">Reference proteome</keyword>
<evidence type="ECO:0000313" key="3">
    <source>
        <dbReference type="EMBL" id="WBO83081.1"/>
    </source>
</evidence>
<keyword evidence="1" id="KW-1133">Transmembrane helix</keyword>
<keyword evidence="1" id="KW-0472">Membrane</keyword>
<evidence type="ECO:0000256" key="1">
    <source>
        <dbReference type="SAM" id="Phobius"/>
    </source>
</evidence>
<dbReference type="RefSeq" id="WP_270125441.1">
    <property type="nucleotide sequence ID" value="NZ_CP115396.1"/>
</dbReference>
<gene>
    <name evidence="3" type="ORF">O9Z63_11900</name>
</gene>
<evidence type="ECO:0000313" key="4">
    <source>
        <dbReference type="Proteomes" id="UP001211872"/>
    </source>
</evidence>
<dbReference type="Proteomes" id="UP001211872">
    <property type="component" value="Chromosome"/>
</dbReference>
<evidence type="ECO:0000259" key="2">
    <source>
        <dbReference type="Pfam" id="PF13559"/>
    </source>
</evidence>
<accession>A0ABY7PJM4</accession>
<dbReference type="EMBL" id="CP115396">
    <property type="protein sequence ID" value="WBO83081.1"/>
    <property type="molecule type" value="Genomic_DNA"/>
</dbReference>
<feature type="domain" description="Protein-glutamine gamma-glutamyltransferase-like C-terminal" evidence="2">
    <location>
        <begin position="183"/>
        <end position="248"/>
    </location>
</feature>
<feature type="transmembrane region" description="Helical" evidence="1">
    <location>
        <begin position="113"/>
        <end position="131"/>
    </location>
</feature>
<keyword evidence="1" id="KW-0812">Transmembrane</keyword>
<organism evidence="3 4">
    <name type="scientific">Hymenobacter yonginensis</name>
    <dbReference type="NCBI Taxonomy" id="748197"/>
    <lineage>
        <taxon>Bacteria</taxon>
        <taxon>Pseudomonadati</taxon>
        <taxon>Bacteroidota</taxon>
        <taxon>Cytophagia</taxon>
        <taxon>Cytophagales</taxon>
        <taxon>Hymenobacteraceae</taxon>
        <taxon>Hymenobacter</taxon>
    </lineage>
</organism>
<reference evidence="3 4" key="1">
    <citation type="journal article" date="2011" name="Int. J. Syst. Evol. Microbiol.">
        <title>Hymenobacter yonginensis sp. nov., isolated from a mesotrophic artificial lake.</title>
        <authorList>
            <person name="Joung Y."/>
            <person name="Cho S.H."/>
            <person name="Kim H."/>
            <person name="Kim S.B."/>
            <person name="Joh K."/>
        </authorList>
    </citation>
    <scope>NUCLEOTIDE SEQUENCE [LARGE SCALE GENOMIC DNA]</scope>
    <source>
        <strain evidence="3 4">KCTC 22745</strain>
    </source>
</reference>
<dbReference type="InterPro" id="IPR025403">
    <property type="entry name" value="TgpA-like_C"/>
</dbReference>
<sequence length="264" mass="30295">MVAAHSFSLLITGRCRRWLLLLALVLLWAGGPVAARTPVRNEASVRQLPPDRTGAPTLRQPAPARLRDFRKQREFQYVEVKSEQSAWDLFWVRFWRWLAELLDTRSGQVVWKYGIYAGLVVALVFVVLKLLQIDFTRAFGRAPRAAVLPYDVESEDIHGLQFDELIGSAETAGNYRLAVRLGYLQVLKQLTDQGLIRWQPDKTNHDYLFELPPGPLPDAFRELTRQFDYVWYGEQDDLTPGHYAQARATRLAFQQLLSDGRRAA</sequence>